<dbReference type="EMBL" id="BMFY01000004">
    <property type="protein sequence ID" value="GGA09834.1"/>
    <property type="molecule type" value="Genomic_DNA"/>
</dbReference>
<dbReference type="PIRSF" id="PIRSF018072">
    <property type="entry name" value="UCP018072"/>
    <property type="match status" value="1"/>
</dbReference>
<protein>
    <recommendedName>
        <fullName evidence="1">FAS1-like dehydratase domain-containing protein</fullName>
    </recommendedName>
</protein>
<feature type="domain" description="FAS1-like dehydratase" evidence="1">
    <location>
        <begin position="12"/>
        <end position="135"/>
    </location>
</feature>
<dbReference type="RefSeq" id="WP_188549908.1">
    <property type="nucleotide sequence ID" value="NZ_BMFY01000004.1"/>
</dbReference>
<reference evidence="2" key="1">
    <citation type="journal article" date="2014" name="Int. J. Syst. Evol. Microbiol.">
        <title>Complete genome sequence of Corynebacterium casei LMG S-19264T (=DSM 44701T), isolated from a smear-ripened cheese.</title>
        <authorList>
            <consortium name="US DOE Joint Genome Institute (JGI-PGF)"/>
            <person name="Walter F."/>
            <person name="Albersmeier A."/>
            <person name="Kalinowski J."/>
            <person name="Ruckert C."/>
        </authorList>
    </citation>
    <scope>NUCLEOTIDE SEQUENCE</scope>
    <source>
        <strain evidence="2">CGMCC 1.12785</strain>
    </source>
</reference>
<keyword evidence="3" id="KW-1185">Reference proteome</keyword>
<evidence type="ECO:0000313" key="3">
    <source>
        <dbReference type="Proteomes" id="UP000616114"/>
    </source>
</evidence>
<dbReference type="InterPro" id="IPR039569">
    <property type="entry name" value="FAS1-like_DH_region"/>
</dbReference>
<dbReference type="InterPro" id="IPR029069">
    <property type="entry name" value="HotDog_dom_sf"/>
</dbReference>
<name>A0A8J2TWT2_9MICO</name>
<dbReference type="Gene3D" id="3.10.129.10">
    <property type="entry name" value="Hotdog Thioesterase"/>
    <property type="match status" value="1"/>
</dbReference>
<dbReference type="AlphaFoldDB" id="A0A8J2TWT2"/>
<dbReference type="Pfam" id="PF13452">
    <property type="entry name" value="FAS1_DH_region"/>
    <property type="match status" value="1"/>
</dbReference>
<proteinExistence type="predicted"/>
<evidence type="ECO:0000259" key="1">
    <source>
        <dbReference type="Pfam" id="PF13452"/>
    </source>
</evidence>
<dbReference type="CDD" id="cd03441">
    <property type="entry name" value="R_hydratase_like"/>
    <property type="match status" value="1"/>
</dbReference>
<gene>
    <name evidence="2" type="ORF">GCM10011333_10710</name>
</gene>
<dbReference type="Proteomes" id="UP000616114">
    <property type="component" value="Unassembled WGS sequence"/>
</dbReference>
<accession>A0A8J2TWT2</accession>
<sequence>MPGSPVNAEFEGRVFEHPEEFEVSAESIRDFARATGATQESHPAHFDASRAADLGYDGLVAPPTYPVIIAQRAERNYIAHPEAGIDFSRVVHGSERFTYTRPLVAGDRVRASTLVESVRQVGGHAMITTRTSIVDAGAGAESGNGNGEEIVAVTSSIVVRGEE</sequence>
<dbReference type="SUPFAM" id="SSF54637">
    <property type="entry name" value="Thioesterase/thiol ester dehydrase-isomerase"/>
    <property type="match status" value="1"/>
</dbReference>
<comment type="caution">
    <text evidence="2">The sequence shown here is derived from an EMBL/GenBank/DDBJ whole genome shotgun (WGS) entry which is preliminary data.</text>
</comment>
<evidence type="ECO:0000313" key="2">
    <source>
        <dbReference type="EMBL" id="GGA09834.1"/>
    </source>
</evidence>
<organism evidence="2 3">
    <name type="scientific">Sediminivirga luteola</name>
    <dbReference type="NCBI Taxonomy" id="1774748"/>
    <lineage>
        <taxon>Bacteria</taxon>
        <taxon>Bacillati</taxon>
        <taxon>Actinomycetota</taxon>
        <taxon>Actinomycetes</taxon>
        <taxon>Micrococcales</taxon>
        <taxon>Brevibacteriaceae</taxon>
        <taxon>Sediminivirga</taxon>
    </lineage>
</organism>
<reference evidence="2" key="2">
    <citation type="submission" date="2020-09" db="EMBL/GenBank/DDBJ databases">
        <authorList>
            <person name="Sun Q."/>
            <person name="Zhou Y."/>
        </authorList>
    </citation>
    <scope>NUCLEOTIDE SEQUENCE</scope>
    <source>
        <strain evidence="2">CGMCC 1.12785</strain>
    </source>
</reference>
<dbReference type="InterPro" id="IPR016709">
    <property type="entry name" value="HadA-like"/>
</dbReference>